<dbReference type="EMBL" id="AGZO01000037">
    <property type="protein sequence ID" value="EKN08204.1"/>
    <property type="molecule type" value="Genomic_DNA"/>
</dbReference>
<comment type="caution">
    <text evidence="1">The sequence shown here is derived from an EMBL/GenBank/DDBJ whole genome shotgun (WGS) entry which is preliminary data.</text>
</comment>
<reference evidence="1 2" key="1">
    <citation type="submission" date="2012-02" db="EMBL/GenBank/DDBJ databases">
        <title>The Genome Sequence of Parabacteroides goldsteinii CL02T12C30.</title>
        <authorList>
            <consortium name="The Broad Institute Genome Sequencing Platform"/>
            <person name="Earl A."/>
            <person name="Ward D."/>
            <person name="Feldgarden M."/>
            <person name="Gevers D."/>
            <person name="Zitomersky N.L."/>
            <person name="Coyne M.J."/>
            <person name="Comstock L.E."/>
            <person name="Young S.K."/>
            <person name="Zeng Q."/>
            <person name="Gargeya S."/>
            <person name="Fitzgerald M."/>
            <person name="Haas B."/>
            <person name="Abouelleil A."/>
            <person name="Alvarado L."/>
            <person name="Arachchi H.M."/>
            <person name="Berlin A."/>
            <person name="Chapman S.B."/>
            <person name="Gearin G."/>
            <person name="Goldberg J."/>
            <person name="Griggs A."/>
            <person name="Gujja S."/>
            <person name="Hansen M."/>
            <person name="Heiman D."/>
            <person name="Howarth C."/>
            <person name="Larimer J."/>
            <person name="Lui A."/>
            <person name="MacDonald P.J.P."/>
            <person name="McCowen C."/>
            <person name="Montmayeur A."/>
            <person name="Murphy C."/>
            <person name="Neiman D."/>
            <person name="Pearson M."/>
            <person name="Priest M."/>
            <person name="Roberts A."/>
            <person name="Saif S."/>
            <person name="Shea T."/>
            <person name="Sisk P."/>
            <person name="Stolte C."/>
            <person name="Sykes S."/>
            <person name="Wortman J."/>
            <person name="Nusbaum C."/>
            <person name="Birren B."/>
        </authorList>
    </citation>
    <scope>NUCLEOTIDE SEQUENCE [LARGE SCALE GENOMIC DNA]</scope>
    <source>
        <strain evidence="1 2">CL02T12C30</strain>
    </source>
</reference>
<dbReference type="PATRIC" id="fig|999418.3.peg.4834"/>
<dbReference type="OrthoDB" id="9978532at2"/>
<sequence length="60" mass="7122">MKKRELQPEEHSKSVLNEPVAQYYSRINVPKRIYEDIRASIEQADNGFLIPMEEVLARYK</sequence>
<protein>
    <submittedName>
        <fullName evidence="1">Uncharacterized protein</fullName>
    </submittedName>
</protein>
<dbReference type="Proteomes" id="UP000006330">
    <property type="component" value="Unassembled WGS sequence"/>
</dbReference>
<gene>
    <name evidence="1" type="ORF">HMPREF1076_04769</name>
</gene>
<organism evidence="1 2">
    <name type="scientific">Parabacteroides goldsteinii CL02T12C30</name>
    <dbReference type="NCBI Taxonomy" id="999418"/>
    <lineage>
        <taxon>Bacteria</taxon>
        <taxon>Pseudomonadati</taxon>
        <taxon>Bacteroidota</taxon>
        <taxon>Bacteroidia</taxon>
        <taxon>Bacteroidales</taxon>
        <taxon>Tannerellaceae</taxon>
        <taxon>Parabacteroides</taxon>
    </lineage>
</organism>
<dbReference type="HOGENOM" id="CLU_2937404_0_0_10"/>
<proteinExistence type="predicted"/>
<accession>K5YYF1</accession>
<evidence type="ECO:0000313" key="2">
    <source>
        <dbReference type="Proteomes" id="UP000006330"/>
    </source>
</evidence>
<name>K5YYF1_9BACT</name>
<dbReference type="AlphaFoldDB" id="K5YYF1"/>
<dbReference type="RefSeq" id="WP_007658544.1">
    <property type="nucleotide sequence ID" value="NZ_JH976476.1"/>
</dbReference>
<evidence type="ECO:0000313" key="1">
    <source>
        <dbReference type="EMBL" id="EKN08204.1"/>
    </source>
</evidence>